<evidence type="ECO:0000313" key="1">
    <source>
        <dbReference type="EMBL" id="MDR9897563.1"/>
    </source>
</evidence>
<dbReference type="EMBL" id="JAALHA020000013">
    <property type="protein sequence ID" value="MDR9897563.1"/>
    <property type="molecule type" value="Genomic_DNA"/>
</dbReference>
<protein>
    <submittedName>
        <fullName evidence="1">Uncharacterized protein</fullName>
    </submittedName>
</protein>
<accession>A0AAP5I9T8</accession>
<dbReference type="RefSeq" id="WP_208338410.1">
    <property type="nucleotide sequence ID" value="NZ_JAALHA020000013.1"/>
</dbReference>
<sequence>MKIWWKINNPAQCDTFKVRYGLARVHATVNLHFFTSITESFVAEFQ</sequence>
<gene>
    <name evidence="1" type="ORF">G7B40_023780</name>
</gene>
<name>A0AAP5I9T8_9CYAN</name>
<dbReference type="AlphaFoldDB" id="A0AAP5I9T8"/>
<organism evidence="1 2">
    <name type="scientific">Aetokthonos hydrillicola Thurmond2011</name>
    <dbReference type="NCBI Taxonomy" id="2712845"/>
    <lineage>
        <taxon>Bacteria</taxon>
        <taxon>Bacillati</taxon>
        <taxon>Cyanobacteriota</taxon>
        <taxon>Cyanophyceae</taxon>
        <taxon>Nostocales</taxon>
        <taxon>Hapalosiphonaceae</taxon>
        <taxon>Aetokthonos</taxon>
    </lineage>
</organism>
<proteinExistence type="predicted"/>
<comment type="caution">
    <text evidence="1">The sequence shown here is derived from an EMBL/GenBank/DDBJ whole genome shotgun (WGS) entry which is preliminary data.</text>
</comment>
<keyword evidence="2" id="KW-1185">Reference proteome</keyword>
<dbReference type="Proteomes" id="UP000667802">
    <property type="component" value="Unassembled WGS sequence"/>
</dbReference>
<evidence type="ECO:0000313" key="2">
    <source>
        <dbReference type="Proteomes" id="UP000667802"/>
    </source>
</evidence>
<reference evidence="2" key="1">
    <citation type="journal article" date="2021" name="Science">
        <title>Hunting the eagle killer: A cyanobacterial neurotoxin causes vacuolar myelinopathy.</title>
        <authorList>
            <person name="Breinlinger S."/>
            <person name="Phillips T.J."/>
            <person name="Haram B.N."/>
            <person name="Mares J."/>
            <person name="Martinez Yerena J.A."/>
            <person name="Hrouzek P."/>
            <person name="Sobotka R."/>
            <person name="Henderson W.M."/>
            <person name="Schmieder P."/>
            <person name="Williams S.M."/>
            <person name="Lauderdale J.D."/>
            <person name="Wilde H.D."/>
            <person name="Gerrin W."/>
            <person name="Kust A."/>
            <person name="Washington J.W."/>
            <person name="Wagner C."/>
            <person name="Geier B."/>
            <person name="Liebeke M."/>
            <person name="Enke H."/>
            <person name="Niedermeyer T.H.J."/>
            <person name="Wilde S.B."/>
        </authorList>
    </citation>
    <scope>NUCLEOTIDE SEQUENCE [LARGE SCALE GENOMIC DNA]</scope>
    <source>
        <strain evidence="2">Thurmond2011</strain>
    </source>
</reference>